<evidence type="ECO:0000313" key="1">
    <source>
        <dbReference type="EMBL" id="CAF1304460.1"/>
    </source>
</evidence>
<evidence type="ECO:0000313" key="3">
    <source>
        <dbReference type="Proteomes" id="UP000677228"/>
    </source>
</evidence>
<comment type="caution">
    <text evidence="1">The sequence shown here is derived from an EMBL/GenBank/DDBJ whole genome shotgun (WGS) entry which is preliminary data.</text>
</comment>
<dbReference type="EMBL" id="CAJNOK010019710">
    <property type="protein sequence ID" value="CAF1304460.1"/>
    <property type="molecule type" value="Genomic_DNA"/>
</dbReference>
<sequence length="80" mass="8839">MSATTLPINEYNVFGISFNHVTSSDIKTAIKSAQPLKASLNNDLTYPLAALQVECGLLPFDLYLLYKGIKKAMSIKTRVF</sequence>
<organism evidence="1 3">
    <name type="scientific">Didymodactylos carnosus</name>
    <dbReference type="NCBI Taxonomy" id="1234261"/>
    <lineage>
        <taxon>Eukaryota</taxon>
        <taxon>Metazoa</taxon>
        <taxon>Spiralia</taxon>
        <taxon>Gnathifera</taxon>
        <taxon>Rotifera</taxon>
        <taxon>Eurotatoria</taxon>
        <taxon>Bdelloidea</taxon>
        <taxon>Philodinida</taxon>
        <taxon>Philodinidae</taxon>
        <taxon>Didymodactylos</taxon>
    </lineage>
</organism>
<proteinExistence type="predicted"/>
<dbReference type="EMBL" id="CAJOBA010041290">
    <property type="protein sequence ID" value="CAF4111226.1"/>
    <property type="molecule type" value="Genomic_DNA"/>
</dbReference>
<dbReference type="Proteomes" id="UP000682733">
    <property type="component" value="Unassembled WGS sequence"/>
</dbReference>
<gene>
    <name evidence="1" type="ORF">OVA965_LOCUS28691</name>
    <name evidence="2" type="ORF">TMI583_LOCUS29447</name>
</gene>
<dbReference type="AlphaFoldDB" id="A0A8S2ETC7"/>
<protein>
    <submittedName>
        <fullName evidence="1">Uncharacterized protein</fullName>
    </submittedName>
</protein>
<evidence type="ECO:0000313" key="2">
    <source>
        <dbReference type="EMBL" id="CAF4111226.1"/>
    </source>
</evidence>
<name>A0A8S2ETC7_9BILA</name>
<reference evidence="1" key="1">
    <citation type="submission" date="2021-02" db="EMBL/GenBank/DDBJ databases">
        <authorList>
            <person name="Nowell W R."/>
        </authorList>
    </citation>
    <scope>NUCLEOTIDE SEQUENCE</scope>
</reference>
<dbReference type="Proteomes" id="UP000677228">
    <property type="component" value="Unassembled WGS sequence"/>
</dbReference>
<accession>A0A8S2ETC7</accession>